<feature type="compositionally biased region" description="Polar residues" evidence="1">
    <location>
        <begin position="106"/>
        <end position="120"/>
    </location>
</feature>
<evidence type="ECO:0000256" key="1">
    <source>
        <dbReference type="SAM" id="MobiDB-lite"/>
    </source>
</evidence>
<comment type="caution">
    <text evidence="2">The sequence shown here is derived from an EMBL/GenBank/DDBJ whole genome shotgun (WGS) entry which is preliminary data.</text>
</comment>
<proteinExistence type="predicted"/>
<reference evidence="2" key="1">
    <citation type="journal article" date="2019" name="Sci. Rep.">
        <title>Draft genome of Tanacetum cinerariifolium, the natural source of mosquito coil.</title>
        <authorList>
            <person name="Yamashiro T."/>
            <person name="Shiraishi A."/>
            <person name="Satake H."/>
            <person name="Nakayama K."/>
        </authorList>
    </citation>
    <scope>NUCLEOTIDE SEQUENCE</scope>
</reference>
<feature type="region of interest" description="Disordered" evidence="1">
    <location>
        <begin position="96"/>
        <end position="140"/>
    </location>
</feature>
<accession>A0A6L2K4E9</accession>
<organism evidence="2">
    <name type="scientific">Tanacetum cinerariifolium</name>
    <name type="common">Dalmatian daisy</name>
    <name type="synonym">Chrysanthemum cinerariifolium</name>
    <dbReference type="NCBI Taxonomy" id="118510"/>
    <lineage>
        <taxon>Eukaryota</taxon>
        <taxon>Viridiplantae</taxon>
        <taxon>Streptophyta</taxon>
        <taxon>Embryophyta</taxon>
        <taxon>Tracheophyta</taxon>
        <taxon>Spermatophyta</taxon>
        <taxon>Magnoliopsida</taxon>
        <taxon>eudicotyledons</taxon>
        <taxon>Gunneridae</taxon>
        <taxon>Pentapetalae</taxon>
        <taxon>asterids</taxon>
        <taxon>campanulids</taxon>
        <taxon>Asterales</taxon>
        <taxon>Asteraceae</taxon>
        <taxon>Asteroideae</taxon>
        <taxon>Anthemideae</taxon>
        <taxon>Anthemidinae</taxon>
        <taxon>Tanacetum</taxon>
    </lineage>
</organism>
<dbReference type="AlphaFoldDB" id="A0A6L2K4E9"/>
<protein>
    <submittedName>
        <fullName evidence="2">Uncharacterized protein</fullName>
    </submittedName>
</protein>
<sequence length="555" mass="64205">MLGLKGYQGFEQQWQEERNDPNKATKLHLIPDIRRSNYCLPRAPRDKNMIKTLPPELIDVSKNLVREDDVPNSVHMKSSLNSTTIMVRNEMQAQQNELFSPRQEGNHSSVQMRSNLSSTKSIERKEQQGEKNESTSTRQVDVPSSEETYCCLYILSSVLAGEKVVCATATVYLIRDGILHFKKLLKGHMKFYTFNSCSLSYEYHYNKWMSRGDYAEPYAISVNKKVPWSSERLLENKELNTIIGACIAHQDNILRINRGTGYDNQRVVNVAGARENVEQADWRDDPDDEPDDQELEAHYMYMAHIQEVTPDAADNYVPIFDIEPLETIDQDDDDLAKNCDLLASLIENIKCEIDDSKNRNNLLESLNKTLVDKFKAMSRTDRNDKAFKENQSKVFLKEREQYFEIQDLKAQLQDKGIAKRDLKKLIEKLKGKSVETKFEKPSVIRQPNAFESQKHLNFRPQLKSNQLEDRVMPNNSQGKKQNLEDHQRNFKFSNNKTFVTACNESLNTNTLNVNFVCVTCGECMRNDNRDMCVLPYINDVNSRTEQLIIMPISRR</sequence>
<name>A0A6L2K4E9_TANCI</name>
<dbReference type="EMBL" id="BKCJ010001640">
    <property type="protein sequence ID" value="GEU42955.1"/>
    <property type="molecule type" value="Genomic_DNA"/>
</dbReference>
<gene>
    <name evidence="2" type="ORF">Tci_014933</name>
</gene>
<feature type="compositionally biased region" description="Basic and acidic residues" evidence="1">
    <location>
        <begin position="121"/>
        <end position="133"/>
    </location>
</feature>
<evidence type="ECO:0000313" key="2">
    <source>
        <dbReference type="EMBL" id="GEU42955.1"/>
    </source>
</evidence>